<gene>
    <name evidence="2" type="ORF">HNR19_001012</name>
</gene>
<dbReference type="Proteomes" id="UP000530424">
    <property type="component" value="Unassembled WGS sequence"/>
</dbReference>
<evidence type="ECO:0000259" key="1">
    <source>
        <dbReference type="PROSITE" id="PS50943"/>
    </source>
</evidence>
<dbReference type="InterPro" id="IPR010982">
    <property type="entry name" value="Lambda_DNA-bd_dom_sf"/>
</dbReference>
<sequence length="283" mass="31195">MVSDREALAEVLDEARRSARWRRLPMVHADTLATTADLVATGAPESYAGLHRLISDHGHQRIALFQGWLRGLLGDHAHARVETALIYRIGDEEHVRGRLTAAGTDDSAATDIAANCYSLMFWLLLRDIELVTPLTDLPDPDGFHDLIRRGTVEQWRAALAPVAAHPWDPRGEELAALADDAGLPVVADSLRACQRVYQLLREDDERRAVADEIRRRVKLSGLTQKAFAAYVGTSPSRLSTYVSGRVTPSAAMLLRIQRASEVLAARDPAQLPGPPEGYRPHIQ</sequence>
<dbReference type="PROSITE" id="PS50943">
    <property type="entry name" value="HTH_CROC1"/>
    <property type="match status" value="1"/>
</dbReference>
<organism evidence="2 3">
    <name type="scientific">Nocardioides thalensis</name>
    <dbReference type="NCBI Taxonomy" id="1914755"/>
    <lineage>
        <taxon>Bacteria</taxon>
        <taxon>Bacillati</taxon>
        <taxon>Actinomycetota</taxon>
        <taxon>Actinomycetes</taxon>
        <taxon>Propionibacteriales</taxon>
        <taxon>Nocardioidaceae</taxon>
        <taxon>Nocardioides</taxon>
    </lineage>
</organism>
<dbReference type="AlphaFoldDB" id="A0A853BZ49"/>
<reference evidence="2 3" key="1">
    <citation type="submission" date="2020-07" db="EMBL/GenBank/DDBJ databases">
        <title>Sequencing the genomes of 1000 actinobacteria strains.</title>
        <authorList>
            <person name="Klenk H.-P."/>
        </authorList>
    </citation>
    <scope>NUCLEOTIDE SEQUENCE [LARGE SCALE GENOMIC DNA]</scope>
    <source>
        <strain evidence="2 3">DSM 103833</strain>
    </source>
</reference>
<evidence type="ECO:0000313" key="2">
    <source>
        <dbReference type="EMBL" id="NYJ00314.1"/>
    </source>
</evidence>
<proteinExistence type="predicted"/>
<keyword evidence="3" id="KW-1185">Reference proteome</keyword>
<dbReference type="Gene3D" id="1.10.260.40">
    <property type="entry name" value="lambda repressor-like DNA-binding domains"/>
    <property type="match status" value="1"/>
</dbReference>
<comment type="caution">
    <text evidence="2">The sequence shown here is derived from an EMBL/GenBank/DDBJ whole genome shotgun (WGS) entry which is preliminary data.</text>
</comment>
<accession>A0A853BZ49</accession>
<dbReference type="Pfam" id="PF01381">
    <property type="entry name" value="HTH_3"/>
    <property type="match status" value="1"/>
</dbReference>
<protein>
    <recommendedName>
        <fullName evidence="1">HTH cro/C1-type domain-containing protein</fullName>
    </recommendedName>
</protein>
<dbReference type="GO" id="GO:0003677">
    <property type="term" value="F:DNA binding"/>
    <property type="evidence" value="ECO:0007669"/>
    <property type="project" value="InterPro"/>
</dbReference>
<feature type="domain" description="HTH cro/C1-type" evidence="1">
    <location>
        <begin position="213"/>
        <end position="256"/>
    </location>
</feature>
<dbReference type="CDD" id="cd00093">
    <property type="entry name" value="HTH_XRE"/>
    <property type="match status" value="1"/>
</dbReference>
<dbReference type="InterPro" id="IPR001387">
    <property type="entry name" value="Cro/C1-type_HTH"/>
</dbReference>
<dbReference type="SMART" id="SM00530">
    <property type="entry name" value="HTH_XRE"/>
    <property type="match status" value="1"/>
</dbReference>
<dbReference type="SUPFAM" id="SSF47413">
    <property type="entry name" value="lambda repressor-like DNA-binding domains"/>
    <property type="match status" value="1"/>
</dbReference>
<name>A0A853BZ49_9ACTN</name>
<evidence type="ECO:0000313" key="3">
    <source>
        <dbReference type="Proteomes" id="UP000530424"/>
    </source>
</evidence>
<dbReference type="EMBL" id="JACCFP010000001">
    <property type="protein sequence ID" value="NYJ00314.1"/>
    <property type="molecule type" value="Genomic_DNA"/>
</dbReference>